<sequence>MPSAYSNNELSANGGHSVRSNGAAMEFWAVLERAAGDKRMWIQVLCRLDFRVAIPRHSHSPATLSVRRSLDPSFFPYLGDCHRIWKTAMHTSVLDVLPAINGTSTHDLSPQPHKEDALLVVKQPAGLRPRNSALRLSVVAGQSTQTSPCPLSGQGNRDDRPEYDYPSHLCATSTVEAT</sequence>
<feature type="compositionally biased region" description="Basic and acidic residues" evidence="1">
    <location>
        <begin position="156"/>
        <end position="165"/>
    </location>
</feature>
<accession>A0A8H6RY00</accession>
<feature type="region of interest" description="Disordered" evidence="1">
    <location>
        <begin position="141"/>
        <end position="166"/>
    </location>
</feature>
<dbReference type="AlphaFoldDB" id="A0A8H6RY00"/>
<organism evidence="2 3">
    <name type="scientific">Mycena indigotica</name>
    <dbReference type="NCBI Taxonomy" id="2126181"/>
    <lineage>
        <taxon>Eukaryota</taxon>
        <taxon>Fungi</taxon>
        <taxon>Dikarya</taxon>
        <taxon>Basidiomycota</taxon>
        <taxon>Agaricomycotina</taxon>
        <taxon>Agaricomycetes</taxon>
        <taxon>Agaricomycetidae</taxon>
        <taxon>Agaricales</taxon>
        <taxon>Marasmiineae</taxon>
        <taxon>Mycenaceae</taxon>
        <taxon>Mycena</taxon>
    </lineage>
</organism>
<protein>
    <submittedName>
        <fullName evidence="2">Uncharacterized protein</fullName>
    </submittedName>
</protein>
<comment type="caution">
    <text evidence="2">The sequence shown here is derived from an EMBL/GenBank/DDBJ whole genome shotgun (WGS) entry which is preliminary data.</text>
</comment>
<dbReference type="GeneID" id="59353115"/>
<dbReference type="RefSeq" id="XP_037212980.1">
    <property type="nucleotide sequence ID" value="XM_037370599.1"/>
</dbReference>
<dbReference type="Proteomes" id="UP000636479">
    <property type="component" value="Unassembled WGS sequence"/>
</dbReference>
<evidence type="ECO:0000313" key="2">
    <source>
        <dbReference type="EMBL" id="KAF7288758.1"/>
    </source>
</evidence>
<evidence type="ECO:0000313" key="3">
    <source>
        <dbReference type="Proteomes" id="UP000636479"/>
    </source>
</evidence>
<keyword evidence="3" id="KW-1185">Reference proteome</keyword>
<evidence type="ECO:0000256" key="1">
    <source>
        <dbReference type="SAM" id="MobiDB-lite"/>
    </source>
</evidence>
<reference evidence="2" key="1">
    <citation type="submission" date="2020-05" db="EMBL/GenBank/DDBJ databases">
        <title>Mycena genomes resolve the evolution of fungal bioluminescence.</title>
        <authorList>
            <person name="Tsai I.J."/>
        </authorList>
    </citation>
    <scope>NUCLEOTIDE SEQUENCE</scope>
    <source>
        <strain evidence="2">171206Taipei</strain>
    </source>
</reference>
<name>A0A8H6RY00_9AGAR</name>
<dbReference type="EMBL" id="JACAZF010000019">
    <property type="protein sequence ID" value="KAF7288758.1"/>
    <property type="molecule type" value="Genomic_DNA"/>
</dbReference>
<proteinExistence type="predicted"/>
<gene>
    <name evidence="2" type="ORF">MIND_01421200</name>
</gene>
<feature type="compositionally biased region" description="Polar residues" evidence="1">
    <location>
        <begin position="141"/>
        <end position="155"/>
    </location>
</feature>